<dbReference type="PANTHER" id="PTHR43449">
    <property type="entry name" value="NUCLEOTIDYLTRANSFERASE"/>
    <property type="match status" value="1"/>
</dbReference>
<proteinExistence type="predicted"/>
<dbReference type="PANTHER" id="PTHR43449:SF1">
    <property type="entry name" value="POLYMERASE BETA NUCLEOTIDYLTRANSFERASE DOMAIN-CONTAINING PROTEIN"/>
    <property type="match status" value="1"/>
</dbReference>
<dbReference type="InterPro" id="IPR041633">
    <property type="entry name" value="Polbeta"/>
</dbReference>
<gene>
    <name evidence="2" type="ORF">DDT42_01284</name>
</gene>
<dbReference type="Gene3D" id="3.30.460.10">
    <property type="entry name" value="Beta Polymerase, domain 2"/>
    <property type="match status" value="1"/>
</dbReference>
<sequence>MPKLCRVDIRRSEEIFEKIERYKELLAKKLKPKAVILFGSFARGDINEGSDVDILVIADFKEGFLDRIKLLLDMNDELKLPLEPVGYTPQEFRRMRKEGNRFIQEVLDSGKVLHGIIPPITHHGLPITDFGRRHKDGKD</sequence>
<organism evidence="2 3">
    <name type="scientific">Psychracetigena formicireducens</name>
    <dbReference type="NCBI Taxonomy" id="2986056"/>
    <lineage>
        <taxon>Bacteria</taxon>
        <taxon>Bacillati</taxon>
        <taxon>Candidatus Lithacetigenota</taxon>
        <taxon>Candidatus Psychracetigena</taxon>
    </lineage>
</organism>
<dbReference type="Proteomes" id="UP000811545">
    <property type="component" value="Unassembled WGS sequence"/>
</dbReference>
<dbReference type="EMBL" id="QLTW01000089">
    <property type="protein sequence ID" value="MBT9145413.1"/>
    <property type="molecule type" value="Genomic_DNA"/>
</dbReference>
<dbReference type="Pfam" id="PF18765">
    <property type="entry name" value="Polbeta"/>
    <property type="match status" value="1"/>
</dbReference>
<feature type="domain" description="Polymerase beta nucleotidyltransferase" evidence="1">
    <location>
        <begin position="22"/>
        <end position="114"/>
    </location>
</feature>
<dbReference type="InterPro" id="IPR043519">
    <property type="entry name" value="NT_sf"/>
</dbReference>
<evidence type="ECO:0000313" key="3">
    <source>
        <dbReference type="Proteomes" id="UP000811545"/>
    </source>
</evidence>
<accession>A0A9E2BH15</accession>
<dbReference type="SUPFAM" id="SSF81301">
    <property type="entry name" value="Nucleotidyltransferase"/>
    <property type="match status" value="1"/>
</dbReference>
<name>A0A9E2BH15_PSYF1</name>
<reference evidence="2 3" key="1">
    <citation type="journal article" date="2021" name="bioRxiv">
        <title>Unique metabolic strategies in Hadean analogues reveal hints for primordial physiology.</title>
        <authorList>
            <person name="Nobu M.K."/>
            <person name="Nakai R."/>
            <person name="Tamazawa S."/>
            <person name="Mori H."/>
            <person name="Toyoda A."/>
            <person name="Ijiri A."/>
            <person name="Suzuki S."/>
            <person name="Kurokawa K."/>
            <person name="Kamagata Y."/>
            <person name="Tamaki H."/>
        </authorList>
    </citation>
    <scope>NUCLEOTIDE SEQUENCE [LARGE SCALE GENOMIC DNA]</scope>
    <source>
        <strain evidence="2">BS525</strain>
    </source>
</reference>
<comment type="caution">
    <text evidence="2">The sequence shown here is derived from an EMBL/GenBank/DDBJ whole genome shotgun (WGS) entry which is preliminary data.</text>
</comment>
<evidence type="ECO:0000313" key="2">
    <source>
        <dbReference type="EMBL" id="MBT9145413.1"/>
    </source>
</evidence>
<evidence type="ECO:0000259" key="1">
    <source>
        <dbReference type="Pfam" id="PF18765"/>
    </source>
</evidence>
<dbReference type="CDD" id="cd05403">
    <property type="entry name" value="NT_KNTase_like"/>
    <property type="match status" value="1"/>
</dbReference>
<protein>
    <recommendedName>
        <fullName evidence="1">Polymerase beta nucleotidyltransferase domain-containing protein</fullName>
    </recommendedName>
</protein>
<dbReference type="AlphaFoldDB" id="A0A9E2BH15"/>